<feature type="transmembrane region" description="Helical" evidence="1">
    <location>
        <begin position="21"/>
        <end position="38"/>
    </location>
</feature>
<reference evidence="2 3" key="1">
    <citation type="submission" date="2019-10" db="EMBL/GenBank/DDBJ databases">
        <title>Draft genome sequence of Marinobacter hydrocarbonoclasticus NCT7M from the microbiome of the marine copepod.</title>
        <authorList>
            <person name="Nuttall R."/>
            <person name="Sharma G."/>
            <person name="Moisander P."/>
        </authorList>
    </citation>
    <scope>NUCLEOTIDE SEQUENCE [LARGE SCALE GENOMIC DNA]</scope>
    <source>
        <strain evidence="2 3">NCT7M</strain>
    </source>
</reference>
<keyword evidence="1" id="KW-0812">Transmembrane</keyword>
<evidence type="ECO:0000256" key="1">
    <source>
        <dbReference type="SAM" id="Phobius"/>
    </source>
</evidence>
<feature type="transmembrane region" description="Helical" evidence="1">
    <location>
        <begin position="44"/>
        <end position="64"/>
    </location>
</feature>
<dbReference type="Gene3D" id="2.40.50.870">
    <property type="entry name" value="Protein of unknown function (DUF3299)"/>
    <property type="match status" value="1"/>
</dbReference>
<evidence type="ECO:0000313" key="3">
    <source>
        <dbReference type="Proteomes" id="UP000469950"/>
    </source>
</evidence>
<evidence type="ECO:0000313" key="2">
    <source>
        <dbReference type="EMBL" id="KAE8544193.1"/>
    </source>
</evidence>
<name>A0A833N9T9_MARNT</name>
<organism evidence="2 3">
    <name type="scientific">Marinobacter nauticus</name>
    <name type="common">Marinobacter hydrocarbonoclasticus</name>
    <name type="synonym">Marinobacter aquaeolei</name>
    <dbReference type="NCBI Taxonomy" id="2743"/>
    <lineage>
        <taxon>Bacteria</taxon>
        <taxon>Pseudomonadati</taxon>
        <taxon>Pseudomonadota</taxon>
        <taxon>Gammaproteobacteria</taxon>
        <taxon>Pseudomonadales</taxon>
        <taxon>Marinobacteraceae</taxon>
        <taxon>Marinobacter</taxon>
    </lineage>
</organism>
<accession>A0A833N9T9</accession>
<protein>
    <recommendedName>
        <fullName evidence="4">DUF3299 domain-containing protein</fullName>
    </recommendedName>
</protein>
<dbReference type="InterPro" id="IPR021727">
    <property type="entry name" value="DUF3299"/>
</dbReference>
<dbReference type="EMBL" id="WBMP01000020">
    <property type="protein sequence ID" value="KAE8544193.1"/>
    <property type="molecule type" value="Genomic_DNA"/>
</dbReference>
<keyword evidence="1" id="KW-1133">Transmembrane helix</keyword>
<evidence type="ECO:0008006" key="4">
    <source>
        <dbReference type="Google" id="ProtNLM"/>
    </source>
</evidence>
<comment type="caution">
    <text evidence="2">The sequence shown here is derived from an EMBL/GenBank/DDBJ whole genome shotgun (WGS) entry which is preliminary data.</text>
</comment>
<sequence>MPQGKSPYFCNMFRIEFAIRLCFTNGALMVTTLSSISYCRRHTWWSLLLLTVLAVSSCASPAFGEPQPIGWNDLVPSGWPDRDPLDGRDISNLSDQDPEAKRLYAILREYLDNAPVVEELHGRLISIPGYVVPIDFFSGTRQIKTFLLVPFKGACIHVPPPASNQIVLVNNDQKDSYFPNDPEIPVRVSGLLTIDHIESDLAVSSYRLDASSITAYGN</sequence>
<keyword evidence="1" id="KW-0472">Membrane</keyword>
<dbReference type="Proteomes" id="UP000469950">
    <property type="component" value="Unassembled WGS sequence"/>
</dbReference>
<proteinExistence type="predicted"/>
<gene>
    <name evidence="2" type="ORF">F6453_3450</name>
</gene>
<dbReference type="Pfam" id="PF11736">
    <property type="entry name" value="DUF3299"/>
    <property type="match status" value="1"/>
</dbReference>
<dbReference type="AlphaFoldDB" id="A0A833N9T9"/>